<evidence type="ECO:0000256" key="1">
    <source>
        <dbReference type="ARBA" id="ARBA00022450"/>
    </source>
</evidence>
<dbReference type="Pfam" id="PF00550">
    <property type="entry name" value="PP-binding"/>
    <property type="match status" value="1"/>
</dbReference>
<gene>
    <name evidence="9" type="ORF">OG563_25195</name>
</gene>
<dbReference type="InterPro" id="IPR014043">
    <property type="entry name" value="Acyl_transferase_dom"/>
</dbReference>
<dbReference type="Pfam" id="PF08659">
    <property type="entry name" value="KR"/>
    <property type="match status" value="1"/>
</dbReference>
<keyword evidence="3" id="KW-0808">Transferase</keyword>
<feature type="domain" description="Ketosynthase family 3 (KS3)" evidence="7">
    <location>
        <begin position="38"/>
        <end position="465"/>
    </location>
</feature>
<evidence type="ECO:0000259" key="7">
    <source>
        <dbReference type="PROSITE" id="PS52004"/>
    </source>
</evidence>
<dbReference type="SUPFAM" id="SSF51735">
    <property type="entry name" value="NAD(P)-binding Rossmann-fold domains"/>
    <property type="match status" value="2"/>
</dbReference>
<keyword evidence="1" id="KW-0596">Phosphopantetheine</keyword>
<evidence type="ECO:0000256" key="2">
    <source>
        <dbReference type="ARBA" id="ARBA00022553"/>
    </source>
</evidence>
<feature type="region of interest" description="C-terminal hotdog fold" evidence="5">
    <location>
        <begin position="1086"/>
        <end position="1226"/>
    </location>
</feature>
<dbReference type="InterPro" id="IPR049552">
    <property type="entry name" value="PKS_DH_N"/>
</dbReference>
<dbReference type="Gene3D" id="1.10.1200.10">
    <property type="entry name" value="ACP-like"/>
    <property type="match status" value="1"/>
</dbReference>
<dbReference type="InterPro" id="IPR018201">
    <property type="entry name" value="Ketoacyl_synth_AS"/>
</dbReference>
<dbReference type="Gene3D" id="3.40.366.10">
    <property type="entry name" value="Malonyl-Coenzyme A Acyl Carrier Protein, domain 2"/>
    <property type="match status" value="1"/>
</dbReference>
<evidence type="ECO:0000259" key="6">
    <source>
        <dbReference type="PROSITE" id="PS50075"/>
    </source>
</evidence>
<dbReference type="CDD" id="cd08956">
    <property type="entry name" value="KR_3_FAS_SDR_x"/>
    <property type="match status" value="1"/>
</dbReference>
<dbReference type="SUPFAM" id="SSF55048">
    <property type="entry name" value="Probable ACP-binding domain of malonyl-CoA ACP transacylase"/>
    <property type="match status" value="1"/>
</dbReference>
<dbReference type="PROSITE" id="PS00606">
    <property type="entry name" value="KS3_1"/>
    <property type="match status" value="1"/>
</dbReference>
<dbReference type="InterPro" id="IPR020807">
    <property type="entry name" value="PKS_DH"/>
</dbReference>
<dbReference type="RefSeq" id="WP_329405223.1">
    <property type="nucleotide sequence ID" value="NZ_CP109441.1"/>
</dbReference>
<dbReference type="InterPro" id="IPR016035">
    <property type="entry name" value="Acyl_Trfase/lysoPLipase"/>
</dbReference>
<dbReference type="Gene3D" id="3.40.50.720">
    <property type="entry name" value="NAD(P)-binding Rossmann-like Domain"/>
    <property type="match status" value="1"/>
</dbReference>
<dbReference type="InterPro" id="IPR016036">
    <property type="entry name" value="Malonyl_transacylase_ACP-bd"/>
</dbReference>
<feature type="active site" description="Proton acceptor; for dehydratase activity" evidence="5">
    <location>
        <position position="983"/>
    </location>
</feature>
<dbReference type="InterPro" id="IPR042104">
    <property type="entry name" value="PKS_dehydratase_sf"/>
</dbReference>
<dbReference type="Pfam" id="PF22953">
    <property type="entry name" value="SpnB_Rossmann"/>
    <property type="match status" value="1"/>
</dbReference>
<dbReference type="InterPro" id="IPR049900">
    <property type="entry name" value="PKS_mFAS_DH"/>
</dbReference>
<evidence type="ECO:0000256" key="3">
    <source>
        <dbReference type="ARBA" id="ARBA00022679"/>
    </source>
</evidence>
<dbReference type="EMBL" id="CP109441">
    <property type="protein sequence ID" value="WUV42554.1"/>
    <property type="molecule type" value="Genomic_DNA"/>
</dbReference>
<feature type="domain" description="Carrier" evidence="6">
    <location>
        <begin position="1691"/>
        <end position="1767"/>
    </location>
</feature>
<feature type="active site" description="Proton donor; for dehydratase activity" evidence="5">
    <location>
        <position position="1147"/>
    </location>
</feature>
<evidence type="ECO:0000313" key="9">
    <source>
        <dbReference type="EMBL" id="WUV42554.1"/>
    </source>
</evidence>
<evidence type="ECO:0000256" key="5">
    <source>
        <dbReference type="PROSITE-ProRule" id="PRU01363"/>
    </source>
</evidence>
<dbReference type="InterPro" id="IPR001227">
    <property type="entry name" value="Ac_transferase_dom_sf"/>
</dbReference>
<organism evidence="9 10">
    <name type="scientific">Nocardia vinacea</name>
    <dbReference type="NCBI Taxonomy" id="96468"/>
    <lineage>
        <taxon>Bacteria</taxon>
        <taxon>Bacillati</taxon>
        <taxon>Actinomycetota</taxon>
        <taxon>Actinomycetes</taxon>
        <taxon>Mycobacteriales</taxon>
        <taxon>Nocardiaceae</taxon>
        <taxon>Nocardia</taxon>
    </lineage>
</organism>
<dbReference type="InterPro" id="IPR014030">
    <property type="entry name" value="Ketoacyl_synth_N"/>
</dbReference>
<dbReference type="PANTHER" id="PTHR43775:SF51">
    <property type="entry name" value="INACTIVE PHENOLPHTHIOCEROL SYNTHESIS POLYKETIDE SYNTHASE TYPE I PKS1-RELATED"/>
    <property type="match status" value="1"/>
</dbReference>
<dbReference type="InterPro" id="IPR013968">
    <property type="entry name" value="PKS_KR"/>
</dbReference>
<accession>A0ABZ1YH84</accession>
<dbReference type="SUPFAM" id="SSF47336">
    <property type="entry name" value="ACP-like"/>
    <property type="match status" value="1"/>
</dbReference>
<dbReference type="InterPro" id="IPR009081">
    <property type="entry name" value="PP-bd_ACP"/>
</dbReference>
<dbReference type="PROSITE" id="PS00012">
    <property type="entry name" value="PHOSPHOPANTETHEINE"/>
    <property type="match status" value="1"/>
</dbReference>
<dbReference type="InterPro" id="IPR020806">
    <property type="entry name" value="PKS_PP-bd"/>
</dbReference>
<dbReference type="SMART" id="SM00825">
    <property type="entry name" value="PKS_KS"/>
    <property type="match status" value="1"/>
</dbReference>
<dbReference type="InterPro" id="IPR057326">
    <property type="entry name" value="KR_dom"/>
</dbReference>
<dbReference type="InterPro" id="IPR006162">
    <property type="entry name" value="Ppantetheine_attach_site"/>
</dbReference>
<dbReference type="Gene3D" id="3.40.47.10">
    <property type="match status" value="1"/>
</dbReference>
<evidence type="ECO:0000256" key="4">
    <source>
        <dbReference type="ARBA" id="ARBA00023315"/>
    </source>
</evidence>
<dbReference type="PROSITE" id="PS52019">
    <property type="entry name" value="PKS_MFAS_DH"/>
    <property type="match status" value="1"/>
</dbReference>
<dbReference type="PANTHER" id="PTHR43775">
    <property type="entry name" value="FATTY ACID SYNTHASE"/>
    <property type="match status" value="1"/>
</dbReference>
<dbReference type="InterPro" id="IPR050091">
    <property type="entry name" value="PKS_NRPS_Biosynth_Enz"/>
</dbReference>
<dbReference type="PROSITE" id="PS50075">
    <property type="entry name" value="CARRIER"/>
    <property type="match status" value="1"/>
</dbReference>
<dbReference type="InterPro" id="IPR020841">
    <property type="entry name" value="PKS_Beta-ketoAc_synthase_dom"/>
</dbReference>
<reference evidence="9" key="1">
    <citation type="submission" date="2022-10" db="EMBL/GenBank/DDBJ databases">
        <title>The complete genomes of actinobacterial strains from the NBC collection.</title>
        <authorList>
            <person name="Joergensen T.S."/>
            <person name="Alvarez Arevalo M."/>
            <person name="Sterndorff E.B."/>
            <person name="Faurdal D."/>
            <person name="Vuksanovic O."/>
            <person name="Mourched A.-S."/>
            <person name="Charusanti P."/>
            <person name="Shaw S."/>
            <person name="Blin K."/>
            <person name="Weber T."/>
        </authorList>
    </citation>
    <scope>NUCLEOTIDE SEQUENCE</scope>
    <source>
        <strain evidence="9">NBC_01482</strain>
    </source>
</reference>
<dbReference type="InterPro" id="IPR036291">
    <property type="entry name" value="NAD(P)-bd_dom_sf"/>
</dbReference>
<dbReference type="SMART" id="SM00827">
    <property type="entry name" value="PKS_AT"/>
    <property type="match status" value="1"/>
</dbReference>
<dbReference type="InterPro" id="IPR049551">
    <property type="entry name" value="PKS_DH_C"/>
</dbReference>
<keyword evidence="2" id="KW-0597">Phosphoprotein</keyword>
<dbReference type="Pfam" id="PF14765">
    <property type="entry name" value="PS-DH"/>
    <property type="match status" value="1"/>
</dbReference>
<dbReference type="Pfam" id="PF21089">
    <property type="entry name" value="PKS_DH_N"/>
    <property type="match status" value="1"/>
</dbReference>
<dbReference type="SUPFAM" id="SSF52151">
    <property type="entry name" value="FabD/lysophospholipase-like"/>
    <property type="match status" value="1"/>
</dbReference>
<keyword evidence="10" id="KW-1185">Reference proteome</keyword>
<dbReference type="Pfam" id="PF02801">
    <property type="entry name" value="Ketoacyl-synt_C"/>
    <property type="match status" value="1"/>
</dbReference>
<dbReference type="PROSITE" id="PS52004">
    <property type="entry name" value="KS3_2"/>
    <property type="match status" value="1"/>
</dbReference>
<dbReference type="Pfam" id="PF00698">
    <property type="entry name" value="Acyl_transf_1"/>
    <property type="match status" value="1"/>
</dbReference>
<dbReference type="InterPro" id="IPR014031">
    <property type="entry name" value="Ketoacyl_synth_C"/>
</dbReference>
<dbReference type="Pfam" id="PF16197">
    <property type="entry name" value="KAsynt_C_assoc"/>
    <property type="match status" value="1"/>
</dbReference>
<keyword evidence="4" id="KW-0012">Acyltransferase</keyword>
<dbReference type="InterPro" id="IPR016039">
    <property type="entry name" value="Thiolase-like"/>
</dbReference>
<dbReference type="Gene3D" id="3.30.70.3290">
    <property type="match status" value="1"/>
</dbReference>
<dbReference type="Pfam" id="PF00109">
    <property type="entry name" value="ketoacyl-synt"/>
    <property type="match status" value="1"/>
</dbReference>
<dbReference type="Proteomes" id="UP001432062">
    <property type="component" value="Chromosome"/>
</dbReference>
<dbReference type="SMART" id="SM00826">
    <property type="entry name" value="PKS_DH"/>
    <property type="match status" value="1"/>
</dbReference>
<proteinExistence type="predicted"/>
<dbReference type="SMART" id="SM00823">
    <property type="entry name" value="PKS_PP"/>
    <property type="match status" value="1"/>
</dbReference>
<name>A0ABZ1YH84_9NOCA</name>
<evidence type="ECO:0000259" key="8">
    <source>
        <dbReference type="PROSITE" id="PS52019"/>
    </source>
</evidence>
<sequence length="1847" mass="193013">MTNPGTSNEERLSRYLRKLTGDLRAAKKHIQHLEDRAGEPIAIVGMSCRYPGSVETPAQLWDLVASGTDAVGPFPADRGWDLERLFDTDPDAPGTVYTREGGFLDAAGDFDAGFFGIGPSAALAMDPQQRLFLETAWEALEDAGIDPVTLRGSDTGVFAGVIHQDYGPRVGSPGLTAEAEGHAYLGVSNSVLSGRVAFTFGFKGPALSVDTACSSSLVALHLACHALRQGDTSLALVGGVTMMSDPALLIAFGRQHALSPDARCKAFAAAANGTGFSEGLGMLAIERLSDARRHGHRVLAVIRGSAVNQDGASNRLTAPNGPSQEKVIAQALANAGLTPADVDVVEAHGTGTTLGDPIEAQALIAAYGRDRAGEPLRIGSLKSNIGHTSAAAGVGGVIKIVQAMRHDMLPATLHVDTPTPHVDWSAGSVRLLTTAERWPAGERVRRAGVSSFGASGTNAHVILEEAPALEAASTETADEAPDQGTKALAADLSTWLLSAKTEDGLRAQAAKLRQFAIEHPDVAVDDIGYSLLTTRARLDWRGAVVAGDRDTLLAGLAALAEHGSACTAVGVTAAQAMSRRTAFLCTGQGAQRAGMGRELYEAFPVFAAALDEVCEQFDPLLGVSLRQVMFTGGGPDDAGLLDRTDFTQPALFAYEVALCRLLDSFGVTPDYLIGHSIGELAAAYLAGVWTLPDACRLVAARGRLMGRLPEGGAMLAVAASEHEVSEALAGQADRVSLAAVNAPQAVVVSGDEDAVAAIEQQFADRGRKTSRLRVSHAFHSHRMDPMLAEFATVARDVSYRRPQLPLVSNLSGRIAGDEVLDPAYWVRQVRSAVRFAPGIESLAAAGVRRFLEVGPDAVLAAMTRQSLPEDIESQSSVIAGARRGHGEVEQFVTGLARAHAAGADVDWRVFFAARPVSRVSLPTYAFQRRRYWLETTPGIAGADSLGLRVVAHPMLDTAVPMAAGGVVLTGQLSALSQPWLADHVIGGVMLLPGTGFVELALRAGREAGCPVIEELMLQAPLVFPPSGGVRIQVVVGGPEPESAQRSLSIYSRGAHDHDGQWELHAHGLLTSRDDTAMPEPEAWPPAAATAVEIDYTKFLTRGYDLGPAFRGVRALWRRGEEVFAEIAVDADTGVHGAGFGIHPALLDATLQSGLLAGVQEIPPGQVVLPFAWQSVALYAAEASVLRVRLTATGSSVSVSMTDGHGQPVLSGEMTTRPMPVAQLAATAAGAGGAAAAVLELVWSPTESESPVADSEVGRWDRLGPESPVPPLVVVEAGSGWTDHTGADVVTTTHAEVARMLEVVQAWLGQDRFASSRLVVATRGAVALPGEDVTDFAGAAVWGLVRSAQSEDPGRIHLVDTDIRIDERLGAQAATEPQVVVRAGVAHTARLGRPILVSPTTSGEASAFGTGTVLITGGTGGLGAVVARHVVVEHGVRSLLLVSRRGPQADGVAALSGELEQLGAQVRVVACDVTDPGAVSRLVADVSEPWPLTGVIHAAGVLDDGVIAALTASRVDAVLAPKADAAWYLHEATADLNLAAFVVFSSLSGTVGGPGQANYAAANTFVDGLVAHRRARGLAGRSLAWGPWARSSGMTGHLTDADAARTMRAGFTALSDEQALAAWDSVLETGPGHAVIAGLDTTAIRAQADAGLLPPLLRELVPPAATRPAAPSMVISGLRQRLTGLAADRQRQVVLDAVRAHVTAVLGRDAVSALDADRSTFQDLGFDSLGAVELRNRVKADTGLALAATVVFDYPTPAALAEYLREQLSDGPAEKLVRSIDAVFEDLESALATGNWVEEEKARIVARLQSIATSWAARIDTAGVHRDDDVANADEAELFAILDSELEA</sequence>
<feature type="region of interest" description="N-terminal hotdog fold" evidence="5">
    <location>
        <begin position="952"/>
        <end position="1076"/>
    </location>
</feature>
<dbReference type="InterPro" id="IPR032821">
    <property type="entry name" value="PKS_assoc"/>
</dbReference>
<evidence type="ECO:0000313" key="10">
    <source>
        <dbReference type="Proteomes" id="UP001432062"/>
    </source>
</evidence>
<feature type="domain" description="PKS/mFAS DH" evidence="8">
    <location>
        <begin position="952"/>
        <end position="1226"/>
    </location>
</feature>
<protein>
    <submittedName>
        <fullName evidence="9">Type I polyketide synthase</fullName>
    </submittedName>
</protein>
<dbReference type="SMART" id="SM00822">
    <property type="entry name" value="PKS_KR"/>
    <property type="match status" value="1"/>
</dbReference>
<dbReference type="CDD" id="cd00833">
    <property type="entry name" value="PKS"/>
    <property type="match status" value="1"/>
</dbReference>
<dbReference type="InterPro" id="IPR036736">
    <property type="entry name" value="ACP-like_sf"/>
</dbReference>
<dbReference type="Gene3D" id="3.10.129.110">
    <property type="entry name" value="Polyketide synthase dehydratase"/>
    <property type="match status" value="1"/>
</dbReference>
<dbReference type="InterPro" id="IPR055123">
    <property type="entry name" value="SpnB-like_Rossmann"/>
</dbReference>
<dbReference type="SUPFAM" id="SSF53901">
    <property type="entry name" value="Thiolase-like"/>
    <property type="match status" value="1"/>
</dbReference>
<dbReference type="SMART" id="SM01294">
    <property type="entry name" value="PKS_PP_betabranch"/>
    <property type="match status" value="1"/>
</dbReference>